<dbReference type="KEGG" id="soy:115878897"/>
<evidence type="ECO:0000313" key="8">
    <source>
        <dbReference type="Proteomes" id="UP000504635"/>
    </source>
</evidence>
<evidence type="ECO:0000259" key="7">
    <source>
        <dbReference type="Pfam" id="PF13873"/>
    </source>
</evidence>
<keyword evidence="8" id="KW-1185">Reference proteome</keyword>
<comment type="function">
    <text evidence="5">Involved in transvection phenomena (= synapsis-dependent gene expression), where the synaptic pairing of chromosomes carrying genes with which zeste interacts influences the expression of these genes. Zeste binds to DNA and stimulates transcription from a nearby promoter.</text>
</comment>
<evidence type="ECO:0000313" key="9">
    <source>
        <dbReference type="RefSeq" id="XP_030751367.1"/>
    </source>
</evidence>
<evidence type="ECO:0000256" key="3">
    <source>
        <dbReference type="ARBA" id="ARBA00023015"/>
    </source>
</evidence>
<keyword evidence="4" id="KW-0804">Transcription</keyword>
<feature type="domain" description="Myb/SANT-like DNA-binding" evidence="7">
    <location>
        <begin position="10"/>
        <end position="81"/>
    </location>
</feature>
<gene>
    <name evidence="9" type="primary">LOC115878897</name>
</gene>
<reference evidence="9" key="1">
    <citation type="submission" date="2025-08" db="UniProtKB">
        <authorList>
            <consortium name="RefSeq"/>
        </authorList>
    </citation>
    <scope>IDENTIFICATION</scope>
    <source>
        <tissue evidence="9">Gonads</tissue>
    </source>
</reference>
<accession>A0A6J2XJ99</accession>
<dbReference type="AlphaFoldDB" id="A0A6J2XJ99"/>
<evidence type="ECO:0000256" key="2">
    <source>
        <dbReference type="ARBA" id="ARBA00016807"/>
    </source>
</evidence>
<dbReference type="RefSeq" id="XP_030751367.1">
    <property type="nucleotide sequence ID" value="XM_030895507.1"/>
</dbReference>
<organism evidence="8 9">
    <name type="scientific">Sitophilus oryzae</name>
    <name type="common">Rice weevil</name>
    <name type="synonym">Curculio oryzae</name>
    <dbReference type="NCBI Taxonomy" id="7048"/>
    <lineage>
        <taxon>Eukaryota</taxon>
        <taxon>Metazoa</taxon>
        <taxon>Ecdysozoa</taxon>
        <taxon>Arthropoda</taxon>
        <taxon>Hexapoda</taxon>
        <taxon>Insecta</taxon>
        <taxon>Pterygota</taxon>
        <taxon>Neoptera</taxon>
        <taxon>Endopterygota</taxon>
        <taxon>Coleoptera</taxon>
        <taxon>Polyphaga</taxon>
        <taxon>Cucujiformia</taxon>
        <taxon>Curculionidae</taxon>
        <taxon>Dryophthorinae</taxon>
        <taxon>Sitophilus</taxon>
    </lineage>
</organism>
<dbReference type="GeneID" id="115878897"/>
<dbReference type="Pfam" id="PF13873">
    <property type="entry name" value="Myb_DNA-bind_5"/>
    <property type="match status" value="1"/>
</dbReference>
<evidence type="ECO:0000256" key="1">
    <source>
        <dbReference type="ARBA" id="ARBA00011764"/>
    </source>
</evidence>
<name>A0A6J2XJ99_SITOR</name>
<keyword evidence="6" id="KW-0175">Coiled coil</keyword>
<dbReference type="OrthoDB" id="6776977at2759"/>
<evidence type="ECO:0000256" key="6">
    <source>
        <dbReference type="SAM" id="Coils"/>
    </source>
</evidence>
<keyword evidence="3" id="KW-0805">Transcription regulation</keyword>
<protein>
    <recommendedName>
        <fullName evidence="2">Regulatory protein zeste</fullName>
    </recommendedName>
</protein>
<evidence type="ECO:0000256" key="5">
    <source>
        <dbReference type="ARBA" id="ARBA00025466"/>
    </source>
</evidence>
<dbReference type="InterPro" id="IPR028002">
    <property type="entry name" value="Myb_DNA-bind_5"/>
</dbReference>
<comment type="subunit">
    <text evidence="1">Self-associates forming complexes of several hundred monomers.</text>
</comment>
<feature type="coiled-coil region" evidence="6">
    <location>
        <begin position="220"/>
        <end position="259"/>
    </location>
</feature>
<dbReference type="InParanoid" id="A0A6J2XJ99"/>
<sequence length="275" mass="31019">MSSASERTPYTNHEKLLLANLVDKYQLVLENKKTDASNLQQKQRAWDKIAAEYNAQATMITVRHTATQLKKLKRKANTEVKYQRLVTGGGPEPSESQDPVMEAVSVAAPHADVMMTCKWDMIGVYERQMAEEMSDATMQGYELVLEEGEEPEDIYPSTSGLSIKKMVDATPKTTTFTADRPLCAAKQTASGTGRQGRTAQKEADIRMRKVEESIQQQLQLRSIRQKIEEENLQAAVLRKKVEEENLRTATASRKKAEIEADLAMLHMQLFKNKNI</sequence>
<evidence type="ECO:0000256" key="4">
    <source>
        <dbReference type="ARBA" id="ARBA00023163"/>
    </source>
</evidence>
<proteinExistence type="predicted"/>
<dbReference type="Proteomes" id="UP000504635">
    <property type="component" value="Unplaced"/>
</dbReference>